<dbReference type="PANTHER" id="PTHR11214">
    <property type="entry name" value="BETA-1,3-N-ACETYLGLUCOSAMINYLTRANSFERASE"/>
    <property type="match status" value="1"/>
</dbReference>
<reference evidence="14" key="2">
    <citation type="submission" date="2025-08" db="UniProtKB">
        <authorList>
            <consortium name="Ensembl"/>
        </authorList>
    </citation>
    <scope>IDENTIFICATION</scope>
</reference>
<accession>A0A8C4SC16</accession>
<protein>
    <recommendedName>
        <fullName evidence="13">Hexosyltransferase</fullName>
        <ecNumber evidence="13">2.4.1.-</ecNumber>
    </recommendedName>
</protein>
<keyword evidence="8" id="KW-1133">Transmembrane helix</keyword>
<comment type="subcellular location">
    <subcellularLocation>
        <location evidence="1 13">Golgi apparatus membrane</location>
        <topology evidence="1 13">Single-pass type II membrane protein</topology>
    </subcellularLocation>
</comment>
<reference evidence="14" key="1">
    <citation type="submission" date="2021-06" db="EMBL/GenBank/DDBJ databases">
        <authorList>
            <consortium name="Wellcome Sanger Institute Data Sharing"/>
        </authorList>
    </citation>
    <scope>NUCLEOTIDE SEQUENCE [LARGE SCALE GENOMIC DNA]</scope>
</reference>
<dbReference type="Ensembl" id="ENSECRT00000015402.1">
    <property type="protein sequence ID" value="ENSECRP00000015135.1"/>
    <property type="gene ID" value="ENSECRG00000010100.1"/>
</dbReference>
<keyword evidence="5" id="KW-0808">Transferase</keyword>
<keyword evidence="7" id="KW-0735">Signal-anchor</keyword>
<name>A0A8C4SC16_ERPCA</name>
<evidence type="ECO:0000256" key="4">
    <source>
        <dbReference type="ARBA" id="ARBA00022676"/>
    </source>
</evidence>
<evidence type="ECO:0000256" key="7">
    <source>
        <dbReference type="ARBA" id="ARBA00022968"/>
    </source>
</evidence>
<keyword evidence="4 13" id="KW-0328">Glycosyltransferase</keyword>
<keyword evidence="6" id="KW-0812">Transmembrane</keyword>
<dbReference type="InterPro" id="IPR002659">
    <property type="entry name" value="Glyco_trans_31"/>
</dbReference>
<evidence type="ECO:0000256" key="9">
    <source>
        <dbReference type="ARBA" id="ARBA00023034"/>
    </source>
</evidence>
<reference evidence="14" key="3">
    <citation type="submission" date="2025-09" db="UniProtKB">
        <authorList>
            <consortium name="Ensembl"/>
        </authorList>
    </citation>
    <scope>IDENTIFICATION</scope>
</reference>
<dbReference type="Proteomes" id="UP000694620">
    <property type="component" value="Chromosome 7"/>
</dbReference>
<evidence type="ECO:0000256" key="1">
    <source>
        <dbReference type="ARBA" id="ARBA00004323"/>
    </source>
</evidence>
<comment type="pathway">
    <text evidence="2">Protein modification; protein glycosylation.</text>
</comment>
<evidence type="ECO:0000256" key="10">
    <source>
        <dbReference type="ARBA" id="ARBA00023098"/>
    </source>
</evidence>
<keyword evidence="12" id="KW-0325">Glycoprotein</keyword>
<dbReference type="GO" id="GO:0008499">
    <property type="term" value="F:N-acetyl-beta-D-glucosaminide beta-(1,3)-galactosyltransferase activity"/>
    <property type="evidence" value="ECO:0007669"/>
    <property type="project" value="TreeGrafter"/>
</dbReference>
<evidence type="ECO:0000313" key="14">
    <source>
        <dbReference type="Ensembl" id="ENSECRP00000015135.1"/>
    </source>
</evidence>
<keyword evidence="9 13" id="KW-0333">Golgi apparatus</keyword>
<dbReference type="PANTHER" id="PTHR11214:SF376">
    <property type="entry name" value="HEXOSYLTRANSFERASE"/>
    <property type="match status" value="1"/>
</dbReference>
<dbReference type="GeneTree" id="ENSGT00940000161798"/>
<dbReference type="FunFam" id="3.90.550.50:FF:000001">
    <property type="entry name" value="Hexosyltransferase"/>
    <property type="match status" value="1"/>
</dbReference>
<dbReference type="Pfam" id="PF01762">
    <property type="entry name" value="Galactosyl_T"/>
    <property type="match status" value="1"/>
</dbReference>
<dbReference type="GO" id="GO:0000139">
    <property type="term" value="C:Golgi membrane"/>
    <property type="evidence" value="ECO:0007669"/>
    <property type="project" value="UniProtKB-SubCell"/>
</dbReference>
<dbReference type="GO" id="GO:0006629">
    <property type="term" value="P:lipid metabolic process"/>
    <property type="evidence" value="ECO:0007669"/>
    <property type="project" value="UniProtKB-KW"/>
</dbReference>
<dbReference type="EC" id="2.4.1.-" evidence="13"/>
<comment type="similarity">
    <text evidence="3 13">Belongs to the glycosyltransferase 31 family.</text>
</comment>
<dbReference type="Gene3D" id="3.90.550.50">
    <property type="match status" value="1"/>
</dbReference>
<evidence type="ECO:0000256" key="8">
    <source>
        <dbReference type="ARBA" id="ARBA00022989"/>
    </source>
</evidence>
<evidence type="ECO:0000256" key="3">
    <source>
        <dbReference type="ARBA" id="ARBA00008661"/>
    </source>
</evidence>
<dbReference type="GO" id="GO:0006493">
    <property type="term" value="P:protein O-linked glycosylation"/>
    <property type="evidence" value="ECO:0007669"/>
    <property type="project" value="TreeGrafter"/>
</dbReference>
<evidence type="ECO:0000256" key="13">
    <source>
        <dbReference type="RuleBase" id="RU363063"/>
    </source>
</evidence>
<keyword evidence="10" id="KW-0443">Lipid metabolism</keyword>
<evidence type="ECO:0000313" key="15">
    <source>
        <dbReference type="Proteomes" id="UP000694620"/>
    </source>
</evidence>
<organism evidence="14 15">
    <name type="scientific">Erpetoichthys calabaricus</name>
    <name type="common">Rope fish</name>
    <name type="synonym">Calamoichthys calabaricus</name>
    <dbReference type="NCBI Taxonomy" id="27687"/>
    <lineage>
        <taxon>Eukaryota</taxon>
        <taxon>Metazoa</taxon>
        <taxon>Chordata</taxon>
        <taxon>Craniata</taxon>
        <taxon>Vertebrata</taxon>
        <taxon>Euteleostomi</taxon>
        <taxon>Actinopterygii</taxon>
        <taxon>Polypteriformes</taxon>
        <taxon>Polypteridae</taxon>
        <taxon>Erpetoichthys</taxon>
    </lineage>
</organism>
<dbReference type="AlphaFoldDB" id="A0A8C4SC16"/>
<sequence length="298" mass="34656">MSGMKIVFLSRCVVVLFCASALTSLLIIKMICSKYVLQDDSYYRWKQRSTSFSKLSEHKSGVDFISLQNSNYKVPICEKDNVLIILVTSALWHLEQRNTIRNTWAKKQQHKKYPWQTFFLIGHPWVDGISPEIVKEQELFGDILLGNYADFYRNLTVKVMHGLWWTLKDCEAQYILKTDDDCFVNSDRLVRFLVEHNTVRYDLYVGSVFAPGKRQVIRDPQSKWYVSREDFREDEYPPYASGIGYLLSVDAAYRILTAAQYIPVLPVEDAYVGILANKVGLSVKSSGRFTKYNINWRH</sequence>
<keyword evidence="11" id="KW-0472">Membrane</keyword>
<evidence type="ECO:0000256" key="12">
    <source>
        <dbReference type="ARBA" id="ARBA00023180"/>
    </source>
</evidence>
<keyword evidence="15" id="KW-1185">Reference proteome</keyword>
<proteinExistence type="inferred from homology"/>
<evidence type="ECO:0000256" key="11">
    <source>
        <dbReference type="ARBA" id="ARBA00023136"/>
    </source>
</evidence>
<evidence type="ECO:0000256" key="2">
    <source>
        <dbReference type="ARBA" id="ARBA00004922"/>
    </source>
</evidence>
<evidence type="ECO:0000256" key="6">
    <source>
        <dbReference type="ARBA" id="ARBA00022692"/>
    </source>
</evidence>
<evidence type="ECO:0000256" key="5">
    <source>
        <dbReference type="ARBA" id="ARBA00022679"/>
    </source>
</evidence>